<dbReference type="SUPFAM" id="SSF50630">
    <property type="entry name" value="Acid proteases"/>
    <property type="match status" value="1"/>
</dbReference>
<protein>
    <recommendedName>
        <fullName evidence="4">Peptidase A1 domain-containing protein</fullName>
    </recommendedName>
</protein>
<dbReference type="InterPro" id="IPR032799">
    <property type="entry name" value="TAXi_C"/>
</dbReference>
<sequence>MSLLLLPLLLFSLLLLVSPQGTLAADHQPPPKPILTRMFKDPSTSLYTIPIKDGGAPLVLDLAGALIWSTCAPGHRTIPCNCGLCRVASRSPTATAGCAYTSSGGEPSSSTGTRHCTCTAYPCNPATGQCGRGDVTAVPLSANATDGKNPLFLVSFPAIGACAPDALLAALPSAAAGVAGLSRLPLSLPSQVASALRVARQFALCLPTSGGRSGADIFGGGPFQLLAAPPVDVADGFFLDDPHPLRFLKSPSNGAYYVGITGIHVNNERVPLPPGVFDLHAGSGTGGVMLSTATPYTTLRPDIYRPLLEAFDAATSGVPRAPPVRPFEMCYQVSALSSTRLGFGVANIELLLDGGGSWLLAGNASLVQVNDKTVCFAFLEMGPATTVVPGSPAVIFGGFQMEDHLLMFDLEEEAFGFRGPLPGIRTNCGNFDFSMGTS</sequence>
<dbReference type="Pfam" id="PF14543">
    <property type="entry name" value="TAXi_N"/>
    <property type="match status" value="1"/>
</dbReference>
<dbReference type="CDD" id="cd05489">
    <property type="entry name" value="xylanase_inhibitor_I_like"/>
    <property type="match status" value="1"/>
</dbReference>
<dbReference type="InterPro" id="IPR033868">
    <property type="entry name" value="Xylanase_inhibitor_I-like"/>
</dbReference>
<dbReference type="InterPro" id="IPR033121">
    <property type="entry name" value="PEPTIDASE_A1"/>
</dbReference>
<dbReference type="Gene3D" id="2.40.70.10">
    <property type="entry name" value="Acid Proteases"/>
    <property type="match status" value="2"/>
</dbReference>
<dbReference type="OrthoDB" id="1258937at2759"/>
<dbReference type="GO" id="GO:0004190">
    <property type="term" value="F:aspartic-type endopeptidase activity"/>
    <property type="evidence" value="ECO:0007669"/>
    <property type="project" value="InterPro"/>
</dbReference>
<name>A0A368RFP9_SETIT</name>
<evidence type="ECO:0000256" key="3">
    <source>
        <dbReference type="SAM" id="SignalP"/>
    </source>
</evidence>
<reference evidence="5" key="1">
    <citation type="journal article" date="2012" name="Nat. Biotechnol.">
        <title>Reference genome sequence of the model plant Setaria.</title>
        <authorList>
            <person name="Bennetzen J.L."/>
            <person name="Schmutz J."/>
            <person name="Wang H."/>
            <person name="Percifield R."/>
            <person name="Hawkins J."/>
            <person name="Pontaroli A.C."/>
            <person name="Estep M."/>
            <person name="Feng L."/>
            <person name="Vaughn J.N."/>
            <person name="Grimwood J."/>
            <person name="Jenkins J."/>
            <person name="Barry K."/>
            <person name="Lindquist E."/>
            <person name="Hellsten U."/>
            <person name="Deshpande S."/>
            <person name="Wang X."/>
            <person name="Wu X."/>
            <person name="Mitros T."/>
            <person name="Triplett J."/>
            <person name="Yang X."/>
            <person name="Ye C.Y."/>
            <person name="Mauro-Herrera M."/>
            <person name="Wang L."/>
            <person name="Li P."/>
            <person name="Sharma M."/>
            <person name="Sharma R."/>
            <person name="Ronald P.C."/>
            <person name="Panaud O."/>
            <person name="Kellogg E.A."/>
            <person name="Brutnell T.P."/>
            <person name="Doust A.N."/>
            <person name="Tuskan G.A."/>
            <person name="Rokhsar D."/>
            <person name="Devos K.M."/>
        </authorList>
    </citation>
    <scope>NUCLEOTIDE SEQUENCE [LARGE SCALE GENOMIC DNA]</scope>
    <source>
        <strain evidence="5">Yugu1</strain>
    </source>
</reference>
<reference evidence="5" key="2">
    <citation type="submission" date="2015-07" db="EMBL/GenBank/DDBJ databases">
        <authorList>
            <person name="Noorani M."/>
        </authorList>
    </citation>
    <scope>NUCLEOTIDE SEQUENCE</scope>
    <source>
        <strain evidence="5">Yugu1</strain>
    </source>
</reference>
<feature type="chain" id="PRO_5016876869" description="Peptidase A1 domain-containing protein" evidence="3">
    <location>
        <begin position="25"/>
        <end position="438"/>
    </location>
</feature>
<gene>
    <name evidence="5" type="ORF">SETIT_5G445100v2</name>
</gene>
<evidence type="ECO:0000259" key="4">
    <source>
        <dbReference type="PROSITE" id="PS51767"/>
    </source>
</evidence>
<feature type="domain" description="Peptidase A1" evidence="4">
    <location>
        <begin position="43"/>
        <end position="418"/>
    </location>
</feature>
<dbReference type="PANTHER" id="PTHR47965:SF17">
    <property type="entry name" value="OS01G0936900 PROTEIN"/>
    <property type="match status" value="1"/>
</dbReference>
<dbReference type="PANTHER" id="PTHR47965">
    <property type="entry name" value="ASPARTYL PROTEASE-RELATED"/>
    <property type="match status" value="1"/>
</dbReference>
<dbReference type="Pfam" id="PF14541">
    <property type="entry name" value="TAXi_C"/>
    <property type="match status" value="1"/>
</dbReference>
<organism evidence="5">
    <name type="scientific">Setaria italica</name>
    <name type="common">Foxtail millet</name>
    <name type="synonym">Panicum italicum</name>
    <dbReference type="NCBI Taxonomy" id="4555"/>
    <lineage>
        <taxon>Eukaryota</taxon>
        <taxon>Viridiplantae</taxon>
        <taxon>Streptophyta</taxon>
        <taxon>Embryophyta</taxon>
        <taxon>Tracheophyta</taxon>
        <taxon>Spermatophyta</taxon>
        <taxon>Magnoliopsida</taxon>
        <taxon>Liliopsida</taxon>
        <taxon>Poales</taxon>
        <taxon>Poaceae</taxon>
        <taxon>PACMAD clade</taxon>
        <taxon>Panicoideae</taxon>
        <taxon>Panicodae</taxon>
        <taxon>Paniceae</taxon>
        <taxon>Cenchrinae</taxon>
        <taxon>Setaria</taxon>
    </lineage>
</organism>
<dbReference type="InterPro" id="IPR021109">
    <property type="entry name" value="Peptidase_aspartic_dom_sf"/>
</dbReference>
<evidence type="ECO:0000256" key="1">
    <source>
        <dbReference type="ARBA" id="ARBA00007447"/>
    </source>
</evidence>
<dbReference type="EMBL" id="CM003532">
    <property type="protein sequence ID" value="RCV28963.1"/>
    <property type="molecule type" value="Genomic_DNA"/>
</dbReference>
<feature type="signal peptide" evidence="3">
    <location>
        <begin position="1"/>
        <end position="24"/>
    </location>
</feature>
<evidence type="ECO:0000313" key="5">
    <source>
        <dbReference type="EMBL" id="RCV28963.1"/>
    </source>
</evidence>
<dbReference type="STRING" id="4555.A0A368RFP9"/>
<evidence type="ECO:0000256" key="2">
    <source>
        <dbReference type="ARBA" id="ARBA00022729"/>
    </source>
</evidence>
<dbReference type="AlphaFoldDB" id="A0A368RFP9"/>
<keyword evidence="2 3" id="KW-0732">Signal</keyword>
<comment type="similarity">
    <text evidence="1">Belongs to the peptidase A1 family.</text>
</comment>
<proteinExistence type="inferred from homology"/>
<accession>A0A368RFP9</accession>
<dbReference type="InterPro" id="IPR032861">
    <property type="entry name" value="TAXi_N"/>
</dbReference>
<dbReference type="PROSITE" id="PS51767">
    <property type="entry name" value="PEPTIDASE_A1"/>
    <property type="match status" value="1"/>
</dbReference>
<dbReference type="InterPro" id="IPR001461">
    <property type="entry name" value="Aspartic_peptidase_A1"/>
</dbReference>
<dbReference type="GO" id="GO:0006508">
    <property type="term" value="P:proteolysis"/>
    <property type="evidence" value="ECO:0007669"/>
    <property type="project" value="InterPro"/>
</dbReference>
<dbReference type="KEGG" id="sita:101762890"/>